<evidence type="ECO:0000259" key="7">
    <source>
        <dbReference type="Pfam" id="PF01171"/>
    </source>
</evidence>
<protein>
    <recommendedName>
        <fullName evidence="1">tRNA(Ile)-lysidine synthetase</fullName>
        <ecNumber evidence="1">6.3.4.19</ecNumber>
    </recommendedName>
</protein>
<feature type="domain" description="tRNA(Ile)-lysidine/2-thiocytidine synthase N-terminal" evidence="7">
    <location>
        <begin position="29"/>
        <end position="235"/>
    </location>
</feature>
<dbReference type="PANTHER" id="PTHR43033">
    <property type="entry name" value="TRNA(ILE)-LYSIDINE SYNTHASE-RELATED"/>
    <property type="match status" value="1"/>
</dbReference>
<keyword evidence="3" id="KW-0819">tRNA processing</keyword>
<dbReference type="SUPFAM" id="SSF52402">
    <property type="entry name" value="Adenine nucleotide alpha hydrolases-like"/>
    <property type="match status" value="1"/>
</dbReference>
<dbReference type="InterPro" id="IPR012795">
    <property type="entry name" value="tRNA_Ile_lys_synt_N"/>
</dbReference>
<comment type="caution">
    <text evidence="8">The sequence shown here is derived from an EMBL/GenBank/DDBJ whole genome shotgun (WGS) entry which is preliminary data.</text>
</comment>
<dbReference type="HAMAP" id="MF_01161">
    <property type="entry name" value="tRNA_Ile_lys_synt"/>
    <property type="match status" value="1"/>
</dbReference>
<evidence type="ECO:0000313" key="8">
    <source>
        <dbReference type="EMBL" id="KAJ3573437.1"/>
    </source>
</evidence>
<name>A0AAD5VYF0_9AGAR</name>
<evidence type="ECO:0000256" key="3">
    <source>
        <dbReference type="ARBA" id="ARBA00022694"/>
    </source>
</evidence>
<dbReference type="CDD" id="cd01992">
    <property type="entry name" value="TilS_N"/>
    <property type="match status" value="1"/>
</dbReference>
<dbReference type="GO" id="GO:0032267">
    <property type="term" value="F:tRNA(Ile)-lysidine synthase activity"/>
    <property type="evidence" value="ECO:0007669"/>
    <property type="project" value="UniProtKB-EC"/>
</dbReference>
<keyword evidence="4" id="KW-0547">Nucleotide-binding</keyword>
<comment type="catalytic activity">
    <reaction evidence="6">
        <text>cytidine(34) in tRNA(Ile2) + L-lysine + ATP = lysidine(34) in tRNA(Ile2) + AMP + diphosphate + H(+)</text>
        <dbReference type="Rhea" id="RHEA:43744"/>
        <dbReference type="Rhea" id="RHEA-COMP:10625"/>
        <dbReference type="Rhea" id="RHEA-COMP:10670"/>
        <dbReference type="ChEBI" id="CHEBI:15378"/>
        <dbReference type="ChEBI" id="CHEBI:30616"/>
        <dbReference type="ChEBI" id="CHEBI:32551"/>
        <dbReference type="ChEBI" id="CHEBI:33019"/>
        <dbReference type="ChEBI" id="CHEBI:82748"/>
        <dbReference type="ChEBI" id="CHEBI:83665"/>
        <dbReference type="ChEBI" id="CHEBI:456215"/>
        <dbReference type="EC" id="6.3.4.19"/>
    </reaction>
</comment>
<dbReference type="InterPro" id="IPR012094">
    <property type="entry name" value="tRNA_Ile_lys_synt"/>
</dbReference>
<dbReference type="Pfam" id="PF01171">
    <property type="entry name" value="ATP_bind_3"/>
    <property type="match status" value="1"/>
</dbReference>
<dbReference type="Proteomes" id="UP001213000">
    <property type="component" value="Unassembled WGS sequence"/>
</dbReference>
<dbReference type="Gene3D" id="3.40.50.620">
    <property type="entry name" value="HUPs"/>
    <property type="match status" value="1"/>
</dbReference>
<evidence type="ECO:0000256" key="5">
    <source>
        <dbReference type="ARBA" id="ARBA00022840"/>
    </source>
</evidence>
<dbReference type="PANTHER" id="PTHR43033:SF1">
    <property type="entry name" value="TRNA(ILE)-LYSIDINE SYNTHASE-RELATED"/>
    <property type="match status" value="1"/>
</dbReference>
<organism evidence="8 9">
    <name type="scientific">Leucocoprinus birnbaumii</name>
    <dbReference type="NCBI Taxonomy" id="56174"/>
    <lineage>
        <taxon>Eukaryota</taxon>
        <taxon>Fungi</taxon>
        <taxon>Dikarya</taxon>
        <taxon>Basidiomycota</taxon>
        <taxon>Agaricomycotina</taxon>
        <taxon>Agaricomycetes</taxon>
        <taxon>Agaricomycetidae</taxon>
        <taxon>Agaricales</taxon>
        <taxon>Agaricineae</taxon>
        <taxon>Agaricaceae</taxon>
        <taxon>Leucocoprinus</taxon>
    </lineage>
</organism>
<keyword evidence="2" id="KW-0436">Ligase</keyword>
<accession>A0AAD5VYF0</accession>
<reference evidence="8" key="1">
    <citation type="submission" date="2022-07" db="EMBL/GenBank/DDBJ databases">
        <title>Genome Sequence of Leucocoprinus birnbaumii.</title>
        <authorList>
            <person name="Buettner E."/>
        </authorList>
    </citation>
    <scope>NUCLEOTIDE SEQUENCE</scope>
    <source>
        <strain evidence="8">VT141</strain>
    </source>
</reference>
<dbReference type="InterPro" id="IPR011063">
    <property type="entry name" value="TilS/TtcA_N"/>
</dbReference>
<dbReference type="GO" id="GO:0008033">
    <property type="term" value="P:tRNA processing"/>
    <property type="evidence" value="ECO:0007669"/>
    <property type="project" value="UniProtKB-KW"/>
</dbReference>
<keyword evidence="9" id="KW-1185">Reference proteome</keyword>
<evidence type="ECO:0000256" key="4">
    <source>
        <dbReference type="ARBA" id="ARBA00022741"/>
    </source>
</evidence>
<evidence type="ECO:0000313" key="9">
    <source>
        <dbReference type="Proteomes" id="UP001213000"/>
    </source>
</evidence>
<dbReference type="AlphaFoldDB" id="A0AAD5VYF0"/>
<dbReference type="InterPro" id="IPR014729">
    <property type="entry name" value="Rossmann-like_a/b/a_fold"/>
</dbReference>
<evidence type="ECO:0000256" key="6">
    <source>
        <dbReference type="ARBA" id="ARBA00048539"/>
    </source>
</evidence>
<dbReference type="NCBIfam" id="TIGR02432">
    <property type="entry name" value="lysidine_TilS_N"/>
    <property type="match status" value="1"/>
</dbReference>
<dbReference type="GO" id="GO:0005524">
    <property type="term" value="F:ATP binding"/>
    <property type="evidence" value="ECO:0007669"/>
    <property type="project" value="UniProtKB-KW"/>
</dbReference>
<dbReference type="EC" id="6.3.4.19" evidence="1"/>
<gene>
    <name evidence="8" type="ORF">NP233_g2437</name>
</gene>
<dbReference type="EMBL" id="JANIEX010000103">
    <property type="protein sequence ID" value="KAJ3573437.1"/>
    <property type="molecule type" value="Genomic_DNA"/>
</dbReference>
<evidence type="ECO:0000256" key="2">
    <source>
        <dbReference type="ARBA" id="ARBA00022598"/>
    </source>
</evidence>
<proteinExistence type="inferred from homology"/>
<sequence length="596" mass="66820">MRPLPISREEFARFFQKARPPSGWSAHLGVANSGGPDSTCLLFLIQRYIRDSQPSSTTSPSRIYSLTVDHALQASSTAMAEQSAQAAMKLEIPHTTVRVPWGTPPFPPLPDKSFENIARGARYNILWRWMQQENIGTLAMGHHADDQVETALMRLGKKSSELGGRGMLTCRRWGMGVKNELDWVGIEGMNKWIIRPLLEVSKDRILATCEENELNYVTDPTNFQPEATLRNALRAIISYKNKGGEPPDLSKLPSQTKADLRAIHENMGAFSHITHEPLDLRSSSESLRAAVKAIDVYASDIEDRATNQLAKIALPSPPGSFVISSRALQSISDTVLRRAMVLRILRYISFHPWGSIRAQARRSRYALDQMINRLWDPDIFFSRQTNAFVGGGGVLWTPVVADASESREGFLGAGGRIKRPCPENIRKEKVRLGNGVVGWMATRQPPPRPEKLIESGMEDTLNIDITPTLQVGFKNWASGEGPPVIEVLWDCHGSTNGFRVAIRWWTHYFCPKVVILPPGESLAVPDIKVRSINEEILHSNVDSFKPPLLFAFRQKDVDAQPKAPKIYQDGRVKREFPEPVTSDWICTSWIRILDSY</sequence>
<keyword evidence="5" id="KW-0067">ATP-binding</keyword>
<evidence type="ECO:0000256" key="1">
    <source>
        <dbReference type="ARBA" id="ARBA00013267"/>
    </source>
</evidence>